<dbReference type="AlphaFoldDB" id="X1GWG8"/>
<accession>X1GWG8</accession>
<comment type="caution">
    <text evidence="3">The sequence shown here is derived from an EMBL/GenBank/DDBJ whole genome shotgun (WGS) entry which is preliminary data.</text>
</comment>
<comment type="similarity">
    <text evidence="1">Belongs to the short-chain dehydrogenases/reductases (SDR) family.</text>
</comment>
<gene>
    <name evidence="3" type="ORF">S03H2_10733</name>
</gene>
<dbReference type="InterPro" id="IPR020904">
    <property type="entry name" value="Sc_DH/Rdtase_CS"/>
</dbReference>
<proteinExistence type="inferred from homology"/>
<dbReference type="SUPFAM" id="SSF51735">
    <property type="entry name" value="NAD(P)-binding Rossmann-fold domains"/>
    <property type="match status" value="1"/>
</dbReference>
<sequence>GAKVVVADINVERGQETVSMIRNADGEGLFVKTDVANAVEVEAMVNEAIVAYGRLDYACNNAGILGTAGLTTDCNEENWDRVMDVNLKGVWLCMKYEIPAMLRHNGGAIVNIASVAALVGGPGIAAYSASKGGVIQLTRTAALEYAKPKGGIRVNAICPSLARTPMGERIYAAQPEIEKARLEVHPMGRMVEPEEVAQAVVWLCSDAASFVTGHIMAVDGGFLAQ</sequence>
<organism evidence="3">
    <name type="scientific">marine sediment metagenome</name>
    <dbReference type="NCBI Taxonomy" id="412755"/>
    <lineage>
        <taxon>unclassified sequences</taxon>
        <taxon>metagenomes</taxon>
        <taxon>ecological metagenomes</taxon>
    </lineage>
</organism>
<evidence type="ECO:0000313" key="3">
    <source>
        <dbReference type="EMBL" id="GAH37358.1"/>
    </source>
</evidence>
<dbReference type="PANTHER" id="PTHR24321:SF11">
    <property type="entry name" value="BLR0893 PROTEIN"/>
    <property type="match status" value="1"/>
</dbReference>
<dbReference type="InterPro" id="IPR002347">
    <property type="entry name" value="SDR_fam"/>
</dbReference>
<dbReference type="NCBIfam" id="NF005559">
    <property type="entry name" value="PRK07231.1"/>
    <property type="match status" value="1"/>
</dbReference>
<dbReference type="EMBL" id="BARU01005507">
    <property type="protein sequence ID" value="GAH37358.1"/>
    <property type="molecule type" value="Genomic_DNA"/>
</dbReference>
<dbReference type="InterPro" id="IPR036291">
    <property type="entry name" value="NAD(P)-bd_dom_sf"/>
</dbReference>
<evidence type="ECO:0000256" key="2">
    <source>
        <dbReference type="ARBA" id="ARBA00023002"/>
    </source>
</evidence>
<dbReference type="PRINTS" id="PR00080">
    <property type="entry name" value="SDRFAMILY"/>
</dbReference>
<evidence type="ECO:0008006" key="4">
    <source>
        <dbReference type="Google" id="ProtNLM"/>
    </source>
</evidence>
<dbReference type="CDD" id="cd05233">
    <property type="entry name" value="SDR_c"/>
    <property type="match status" value="1"/>
</dbReference>
<reference evidence="3" key="1">
    <citation type="journal article" date="2014" name="Front. Microbiol.">
        <title>High frequency of phylogenetically diverse reductive dehalogenase-homologous genes in deep subseafloor sedimentary metagenomes.</title>
        <authorList>
            <person name="Kawai M."/>
            <person name="Futagami T."/>
            <person name="Toyoda A."/>
            <person name="Takaki Y."/>
            <person name="Nishi S."/>
            <person name="Hori S."/>
            <person name="Arai W."/>
            <person name="Tsubouchi T."/>
            <person name="Morono Y."/>
            <person name="Uchiyama I."/>
            <person name="Ito T."/>
            <person name="Fujiyama A."/>
            <person name="Inagaki F."/>
            <person name="Takami H."/>
        </authorList>
    </citation>
    <scope>NUCLEOTIDE SEQUENCE</scope>
    <source>
        <strain evidence="3">Expedition CK06-06</strain>
    </source>
</reference>
<dbReference type="Gene3D" id="3.40.50.720">
    <property type="entry name" value="NAD(P)-binding Rossmann-like Domain"/>
    <property type="match status" value="1"/>
</dbReference>
<evidence type="ECO:0000256" key="1">
    <source>
        <dbReference type="ARBA" id="ARBA00006484"/>
    </source>
</evidence>
<feature type="non-terminal residue" evidence="3">
    <location>
        <position position="1"/>
    </location>
</feature>
<dbReference type="GO" id="GO:0016491">
    <property type="term" value="F:oxidoreductase activity"/>
    <property type="evidence" value="ECO:0007669"/>
    <property type="project" value="UniProtKB-KW"/>
</dbReference>
<dbReference type="PROSITE" id="PS00061">
    <property type="entry name" value="ADH_SHORT"/>
    <property type="match status" value="1"/>
</dbReference>
<dbReference type="FunFam" id="3.40.50.720:FF:000084">
    <property type="entry name" value="Short-chain dehydrogenase reductase"/>
    <property type="match status" value="1"/>
</dbReference>
<protein>
    <recommendedName>
        <fullName evidence="4">Short-chain dehydrogenase/reductase SDR</fullName>
    </recommendedName>
</protein>
<dbReference type="PANTHER" id="PTHR24321">
    <property type="entry name" value="DEHYDROGENASES, SHORT CHAIN"/>
    <property type="match status" value="1"/>
</dbReference>
<keyword evidence="2" id="KW-0560">Oxidoreductase</keyword>
<name>X1GWG8_9ZZZZ</name>
<dbReference type="PRINTS" id="PR00081">
    <property type="entry name" value="GDHRDH"/>
</dbReference>
<dbReference type="Pfam" id="PF13561">
    <property type="entry name" value="adh_short_C2"/>
    <property type="match status" value="1"/>
</dbReference>